<evidence type="ECO:0000313" key="1">
    <source>
        <dbReference type="EMBL" id="THU38219.1"/>
    </source>
</evidence>
<sequence>MSNHSIITIIKDNEKFSPENYPKAFHELSVLNQGIAHITIYFKVEIIISYLKNHSLKTDWLEANPALSRMITSGFFKTSNLELLFESCRNNKAFLKDFEDCISKKLLAGRN</sequence>
<dbReference type="AlphaFoldDB" id="A0A4S8HUA4"/>
<accession>A0A4S8HUA4</accession>
<dbReference type="Proteomes" id="UP000306918">
    <property type="component" value="Unassembled WGS sequence"/>
</dbReference>
<name>A0A4S8HUA4_9BACT</name>
<evidence type="ECO:0000313" key="2">
    <source>
        <dbReference type="Proteomes" id="UP000306918"/>
    </source>
</evidence>
<proteinExistence type="predicted"/>
<gene>
    <name evidence="1" type="ORF">FAM09_16195</name>
</gene>
<comment type="caution">
    <text evidence="1">The sequence shown here is derived from an EMBL/GenBank/DDBJ whole genome shotgun (WGS) entry which is preliminary data.</text>
</comment>
<keyword evidence="2" id="KW-1185">Reference proteome</keyword>
<reference evidence="1 2" key="1">
    <citation type="submission" date="2019-04" db="EMBL/GenBank/DDBJ databases">
        <title>Niastella caeni sp. nov., isolated from activated sludge.</title>
        <authorList>
            <person name="Sheng M."/>
        </authorList>
    </citation>
    <scope>NUCLEOTIDE SEQUENCE [LARGE SCALE GENOMIC DNA]</scope>
    <source>
        <strain evidence="1 2">HX-2-15</strain>
    </source>
</reference>
<dbReference type="OrthoDB" id="677919at2"/>
<dbReference type="EMBL" id="STFF01000004">
    <property type="protein sequence ID" value="THU38219.1"/>
    <property type="molecule type" value="Genomic_DNA"/>
</dbReference>
<dbReference type="RefSeq" id="WP_136578175.1">
    <property type="nucleotide sequence ID" value="NZ_STFF01000004.1"/>
</dbReference>
<protein>
    <submittedName>
        <fullName evidence="1">Uncharacterized protein</fullName>
    </submittedName>
</protein>
<organism evidence="1 2">
    <name type="scientific">Niastella caeni</name>
    <dbReference type="NCBI Taxonomy" id="2569763"/>
    <lineage>
        <taxon>Bacteria</taxon>
        <taxon>Pseudomonadati</taxon>
        <taxon>Bacteroidota</taxon>
        <taxon>Chitinophagia</taxon>
        <taxon>Chitinophagales</taxon>
        <taxon>Chitinophagaceae</taxon>
        <taxon>Niastella</taxon>
    </lineage>
</organism>